<dbReference type="InterPro" id="IPR045536">
    <property type="entry name" value="DUF6431"/>
</dbReference>
<evidence type="ECO:0000313" key="3">
    <source>
        <dbReference type="Proteomes" id="UP001596108"/>
    </source>
</evidence>
<reference evidence="3" key="1">
    <citation type="journal article" date="2019" name="Int. J. Syst. Evol. Microbiol.">
        <title>The Global Catalogue of Microorganisms (GCM) 10K type strain sequencing project: providing services to taxonomists for standard genome sequencing and annotation.</title>
        <authorList>
            <consortium name="The Broad Institute Genomics Platform"/>
            <consortium name="The Broad Institute Genome Sequencing Center for Infectious Disease"/>
            <person name="Wu L."/>
            <person name="Ma J."/>
        </authorList>
    </citation>
    <scope>NUCLEOTIDE SEQUENCE [LARGE SCALE GENOMIC DNA]</scope>
    <source>
        <strain evidence="3">CGMCC 1.18578</strain>
    </source>
</reference>
<dbReference type="EMBL" id="JBHSNC010000070">
    <property type="protein sequence ID" value="MFC5532641.1"/>
    <property type="molecule type" value="Genomic_DNA"/>
</dbReference>
<name>A0ABW0R663_9BACL</name>
<organism evidence="2 3">
    <name type="scientific">Cohnella yongneupensis</name>
    <dbReference type="NCBI Taxonomy" id="425006"/>
    <lineage>
        <taxon>Bacteria</taxon>
        <taxon>Bacillati</taxon>
        <taxon>Bacillota</taxon>
        <taxon>Bacilli</taxon>
        <taxon>Bacillales</taxon>
        <taxon>Paenibacillaceae</taxon>
        <taxon>Cohnella</taxon>
    </lineage>
</organism>
<comment type="caution">
    <text evidence="2">The sequence shown here is derived from an EMBL/GenBank/DDBJ whole genome shotgun (WGS) entry which is preliminary data.</text>
</comment>
<keyword evidence="3" id="KW-1185">Reference proteome</keyword>
<dbReference type="Pfam" id="PF20020">
    <property type="entry name" value="DUF6431"/>
    <property type="match status" value="1"/>
</dbReference>
<dbReference type="RefSeq" id="WP_378114631.1">
    <property type="nucleotide sequence ID" value="NZ_JBHSNC010000070.1"/>
</dbReference>
<evidence type="ECO:0000313" key="2">
    <source>
        <dbReference type="EMBL" id="MFC5532641.1"/>
    </source>
</evidence>
<feature type="domain" description="DUF6431" evidence="1">
    <location>
        <begin position="2"/>
        <end position="73"/>
    </location>
</feature>
<sequence length="151" mass="17028">MVGSRKRVWYQSSGDRATLIIRRLYCKACAKIHHELPDLLVPYKRFDAESLEGALSGIERTDIAADESTLARWKSWFVAFAVYAAGALQSISLRYHLPVARSSTRHYSALQSLGRFVGDAPGWLSRVVRPVANSNLWMTDPFCLSVRDLLK</sequence>
<evidence type="ECO:0000259" key="1">
    <source>
        <dbReference type="Pfam" id="PF20020"/>
    </source>
</evidence>
<proteinExistence type="predicted"/>
<gene>
    <name evidence="2" type="ORF">ACFPQ4_24755</name>
</gene>
<dbReference type="Proteomes" id="UP001596108">
    <property type="component" value="Unassembled WGS sequence"/>
</dbReference>
<protein>
    <submittedName>
        <fullName evidence="2">DUF6431 domain-containing protein</fullName>
    </submittedName>
</protein>
<accession>A0ABW0R663</accession>